<accession>A0A4R3N5V7</accession>
<gene>
    <name evidence="2" type="ORF">EDD68_10562</name>
</gene>
<dbReference type="OrthoDB" id="26316at2"/>
<comment type="caution">
    <text evidence="2">The sequence shown here is derived from an EMBL/GenBank/DDBJ whole genome shotgun (WGS) entry which is preliminary data.</text>
</comment>
<keyword evidence="3" id="KW-1185">Reference proteome</keyword>
<sequence length="139" mass="15366">MFVTVLFAVTTLVLFIVHPYLDLVVLKKVFGIALFLELFYLIGSYLSGWPFPTPEVIIQLIIVVALGVALGVIFSKIWPLPDRKGMERMARTILIVIPALGLGVGLQLILQGQSATQAIYLIFALSAWLGSGHFVKRRI</sequence>
<proteinExistence type="predicted"/>
<keyword evidence="1" id="KW-1133">Transmembrane helix</keyword>
<feature type="transmembrane region" description="Helical" evidence="1">
    <location>
        <begin position="57"/>
        <end position="78"/>
    </location>
</feature>
<name>A0A4R3N5V7_9BACI</name>
<organism evidence="2 3">
    <name type="scientific">Melghiribacillus thermohalophilus</name>
    <dbReference type="NCBI Taxonomy" id="1324956"/>
    <lineage>
        <taxon>Bacteria</taxon>
        <taxon>Bacillati</taxon>
        <taxon>Bacillota</taxon>
        <taxon>Bacilli</taxon>
        <taxon>Bacillales</taxon>
        <taxon>Bacillaceae</taxon>
        <taxon>Melghiribacillus</taxon>
    </lineage>
</organism>
<dbReference type="RefSeq" id="WP_132371335.1">
    <property type="nucleotide sequence ID" value="NZ_SMAN01000005.1"/>
</dbReference>
<evidence type="ECO:0000256" key="1">
    <source>
        <dbReference type="SAM" id="Phobius"/>
    </source>
</evidence>
<dbReference type="AlphaFoldDB" id="A0A4R3N5V7"/>
<keyword evidence="1" id="KW-0812">Transmembrane</keyword>
<keyword evidence="1" id="KW-0472">Membrane</keyword>
<feature type="transmembrane region" description="Helical" evidence="1">
    <location>
        <begin position="90"/>
        <end position="110"/>
    </location>
</feature>
<protein>
    <submittedName>
        <fullName evidence="2">Uncharacterized protein</fullName>
    </submittedName>
</protein>
<dbReference type="EMBL" id="SMAN01000005">
    <property type="protein sequence ID" value="TCT24608.1"/>
    <property type="molecule type" value="Genomic_DNA"/>
</dbReference>
<feature type="transmembrane region" description="Helical" evidence="1">
    <location>
        <begin position="116"/>
        <end position="135"/>
    </location>
</feature>
<feature type="transmembrane region" description="Helical" evidence="1">
    <location>
        <begin position="6"/>
        <end position="25"/>
    </location>
</feature>
<feature type="transmembrane region" description="Helical" evidence="1">
    <location>
        <begin position="32"/>
        <end position="51"/>
    </location>
</feature>
<evidence type="ECO:0000313" key="3">
    <source>
        <dbReference type="Proteomes" id="UP000294650"/>
    </source>
</evidence>
<reference evidence="2 3" key="1">
    <citation type="submission" date="2019-03" db="EMBL/GenBank/DDBJ databases">
        <title>Genomic Encyclopedia of Type Strains, Phase IV (KMG-IV): sequencing the most valuable type-strain genomes for metagenomic binning, comparative biology and taxonomic classification.</title>
        <authorList>
            <person name="Goeker M."/>
        </authorList>
    </citation>
    <scope>NUCLEOTIDE SEQUENCE [LARGE SCALE GENOMIC DNA]</scope>
    <source>
        <strain evidence="2 3">DSM 25894</strain>
    </source>
</reference>
<evidence type="ECO:0000313" key="2">
    <source>
        <dbReference type="EMBL" id="TCT24608.1"/>
    </source>
</evidence>
<dbReference type="Proteomes" id="UP000294650">
    <property type="component" value="Unassembled WGS sequence"/>
</dbReference>